<organism evidence="9 10">
    <name type="scientific">Salegentibacter agarivorans</name>
    <dbReference type="NCBI Taxonomy" id="345907"/>
    <lineage>
        <taxon>Bacteria</taxon>
        <taxon>Pseudomonadati</taxon>
        <taxon>Bacteroidota</taxon>
        <taxon>Flavobacteriia</taxon>
        <taxon>Flavobacteriales</taxon>
        <taxon>Flavobacteriaceae</taxon>
        <taxon>Salegentibacter</taxon>
    </lineage>
</organism>
<evidence type="ECO:0000259" key="7">
    <source>
        <dbReference type="Pfam" id="PF07980"/>
    </source>
</evidence>
<keyword evidence="3 6" id="KW-0732">Signal</keyword>
<name>A0A1I2KNI0_9FLAO</name>
<dbReference type="Pfam" id="PF14322">
    <property type="entry name" value="SusD-like_3"/>
    <property type="match status" value="1"/>
</dbReference>
<proteinExistence type="inferred from homology"/>
<reference evidence="10" key="1">
    <citation type="submission" date="2016-10" db="EMBL/GenBank/DDBJ databases">
        <authorList>
            <person name="Varghese N."/>
            <person name="Submissions S."/>
        </authorList>
    </citation>
    <scope>NUCLEOTIDE SEQUENCE [LARGE SCALE GENOMIC DNA]</scope>
    <source>
        <strain evidence="10">DSM 23515</strain>
    </source>
</reference>
<dbReference type="CDD" id="cd08977">
    <property type="entry name" value="SusD"/>
    <property type="match status" value="1"/>
</dbReference>
<evidence type="ECO:0000256" key="3">
    <source>
        <dbReference type="ARBA" id="ARBA00022729"/>
    </source>
</evidence>
<comment type="subcellular location">
    <subcellularLocation>
        <location evidence="1">Cell outer membrane</location>
    </subcellularLocation>
</comment>
<dbReference type="SUPFAM" id="SSF48452">
    <property type="entry name" value="TPR-like"/>
    <property type="match status" value="1"/>
</dbReference>
<evidence type="ECO:0000313" key="10">
    <source>
        <dbReference type="Proteomes" id="UP000199116"/>
    </source>
</evidence>
<dbReference type="PROSITE" id="PS51257">
    <property type="entry name" value="PROKAR_LIPOPROTEIN"/>
    <property type="match status" value="1"/>
</dbReference>
<dbReference type="InterPro" id="IPR033985">
    <property type="entry name" value="SusD-like_N"/>
</dbReference>
<protein>
    <submittedName>
        <fullName evidence="9">SusD family protein</fullName>
    </submittedName>
</protein>
<evidence type="ECO:0000259" key="8">
    <source>
        <dbReference type="Pfam" id="PF14322"/>
    </source>
</evidence>
<gene>
    <name evidence="9" type="ORF">SAMN04488033_10436</name>
</gene>
<evidence type="ECO:0000256" key="6">
    <source>
        <dbReference type="SAM" id="SignalP"/>
    </source>
</evidence>
<evidence type="ECO:0000256" key="2">
    <source>
        <dbReference type="ARBA" id="ARBA00006275"/>
    </source>
</evidence>
<keyword evidence="4" id="KW-0472">Membrane</keyword>
<evidence type="ECO:0000256" key="4">
    <source>
        <dbReference type="ARBA" id="ARBA00023136"/>
    </source>
</evidence>
<dbReference type="EMBL" id="FOOH01000004">
    <property type="protein sequence ID" value="SFF67908.1"/>
    <property type="molecule type" value="Genomic_DNA"/>
</dbReference>
<keyword evidence="10" id="KW-1185">Reference proteome</keyword>
<dbReference type="InterPro" id="IPR012944">
    <property type="entry name" value="SusD_RagB_dom"/>
</dbReference>
<accession>A0A1I2KNI0</accession>
<feature type="domain" description="SusD-like N-terminal" evidence="8">
    <location>
        <begin position="26"/>
        <end position="236"/>
    </location>
</feature>
<sequence length="488" mass="55238">MNYNKIRTGRIIFFVLAVLSLGSCSDYLEEEPYGEPTEENFYKTESDAQQALTAAYYPMREMFSTQNFGATTASDFIFGDIGTDDILKGGARSSDGPHLFEKQNYNLTTSNPAVANIWKVNYKGILYANLVLEKVQGIEFEDEGLKTRILAEANFLRAYYYFDLVNTFGGVPLIEMSLEAGEYNQPRASKEETYAFIENDLEKAIEDLPSRFEMGQEYLGHADKGAALGLMMRVSLYQNKMDQVRLYGEQILQLAYSLPNFDDIFEPAGEWNSGSVFEIDFSSNSDFLGGRIPHMLQPRNQGGIGFSQIKDGLRDEFDTNDPRFESSFYNVEGNYGTNWYNRKYSLAPHSNYQRPNVGGAGNNPHNIRFIRLADVYLMYAEAIYNEDPALAREYVNKVRTRARGENSNSIVPNLDSTLSGEDLLDAIYKERRLELAGEGLRYHDLVRTDRAETILAPLGFKEGINEIMPIPFEQVSLSDGVLEQNNGY</sequence>
<dbReference type="AlphaFoldDB" id="A0A1I2KNI0"/>
<comment type="similarity">
    <text evidence="2">Belongs to the SusD family.</text>
</comment>
<evidence type="ECO:0000313" key="9">
    <source>
        <dbReference type="EMBL" id="SFF67908.1"/>
    </source>
</evidence>
<dbReference type="RefSeq" id="WP_093303070.1">
    <property type="nucleotide sequence ID" value="NZ_FOOH01000004.1"/>
</dbReference>
<dbReference type="Pfam" id="PF07980">
    <property type="entry name" value="SusD_RagB"/>
    <property type="match status" value="1"/>
</dbReference>
<dbReference type="InterPro" id="IPR011990">
    <property type="entry name" value="TPR-like_helical_dom_sf"/>
</dbReference>
<feature type="chain" id="PRO_5011526710" evidence="6">
    <location>
        <begin position="26"/>
        <end position="488"/>
    </location>
</feature>
<keyword evidence="5" id="KW-0998">Cell outer membrane</keyword>
<evidence type="ECO:0000256" key="1">
    <source>
        <dbReference type="ARBA" id="ARBA00004442"/>
    </source>
</evidence>
<feature type="signal peptide" evidence="6">
    <location>
        <begin position="1"/>
        <end position="25"/>
    </location>
</feature>
<dbReference type="Gene3D" id="1.25.40.390">
    <property type="match status" value="1"/>
</dbReference>
<dbReference type="Proteomes" id="UP000199116">
    <property type="component" value="Unassembled WGS sequence"/>
</dbReference>
<dbReference type="GO" id="GO:0009279">
    <property type="term" value="C:cell outer membrane"/>
    <property type="evidence" value="ECO:0007669"/>
    <property type="project" value="UniProtKB-SubCell"/>
</dbReference>
<feature type="domain" description="RagB/SusD" evidence="7">
    <location>
        <begin position="336"/>
        <end position="454"/>
    </location>
</feature>
<evidence type="ECO:0000256" key="5">
    <source>
        <dbReference type="ARBA" id="ARBA00023237"/>
    </source>
</evidence>